<keyword evidence="6" id="KW-0812">Transmembrane</keyword>
<feature type="transmembrane region" description="Helical" evidence="6">
    <location>
        <begin position="236"/>
        <end position="261"/>
    </location>
</feature>
<keyword evidence="3" id="KW-0106">Calcium</keyword>
<dbReference type="InterPro" id="IPR039808">
    <property type="entry name" value="Cadherin"/>
</dbReference>
<accession>A0A8C4EVH0</accession>
<dbReference type="GeneTree" id="ENSGT00940000178524"/>
<keyword evidence="6" id="KW-1133">Transmembrane helix</keyword>
<dbReference type="GO" id="GO:0016339">
    <property type="term" value="P:calcium-dependent cell-cell adhesion via plasma membrane cell adhesion molecules"/>
    <property type="evidence" value="ECO:0007669"/>
    <property type="project" value="TreeGrafter"/>
</dbReference>
<evidence type="ECO:0000256" key="6">
    <source>
        <dbReference type="SAM" id="Phobius"/>
    </source>
</evidence>
<feature type="compositionally biased region" description="Basic and acidic residues" evidence="5">
    <location>
        <begin position="384"/>
        <end position="406"/>
    </location>
</feature>
<dbReference type="AlphaFoldDB" id="A0A8C4EVH0"/>
<reference evidence="7" key="2">
    <citation type="submission" date="2025-09" db="UniProtKB">
        <authorList>
            <consortium name="Ensembl"/>
        </authorList>
    </citation>
    <scope>IDENTIFICATION</scope>
</reference>
<feature type="compositionally biased region" description="Basic and acidic residues" evidence="5">
    <location>
        <begin position="358"/>
        <end position="371"/>
    </location>
</feature>
<evidence type="ECO:0000256" key="5">
    <source>
        <dbReference type="SAM" id="MobiDB-lite"/>
    </source>
</evidence>
<evidence type="ECO:0000256" key="3">
    <source>
        <dbReference type="ARBA" id="ARBA00022837"/>
    </source>
</evidence>
<dbReference type="Proteomes" id="UP000694389">
    <property type="component" value="Unassembled WGS sequence"/>
</dbReference>
<feature type="region of interest" description="Disordered" evidence="5">
    <location>
        <begin position="150"/>
        <end position="194"/>
    </location>
</feature>
<evidence type="ECO:0000256" key="4">
    <source>
        <dbReference type="ARBA" id="ARBA00023136"/>
    </source>
</evidence>
<evidence type="ECO:0008006" key="9">
    <source>
        <dbReference type="Google" id="ProtNLM"/>
    </source>
</evidence>
<dbReference type="PANTHER" id="PTHR24027">
    <property type="entry name" value="CADHERIN-23"/>
    <property type="match status" value="1"/>
</dbReference>
<organism evidence="7 8">
    <name type="scientific">Dicentrarchus labrax</name>
    <name type="common">European seabass</name>
    <name type="synonym">Morone labrax</name>
    <dbReference type="NCBI Taxonomy" id="13489"/>
    <lineage>
        <taxon>Eukaryota</taxon>
        <taxon>Metazoa</taxon>
        <taxon>Chordata</taxon>
        <taxon>Craniata</taxon>
        <taxon>Vertebrata</taxon>
        <taxon>Euteleostomi</taxon>
        <taxon>Actinopterygii</taxon>
        <taxon>Neopterygii</taxon>
        <taxon>Teleostei</taxon>
        <taxon>Neoteleostei</taxon>
        <taxon>Acanthomorphata</taxon>
        <taxon>Eupercaria</taxon>
        <taxon>Moronidae</taxon>
        <taxon>Dicentrarchus</taxon>
    </lineage>
</organism>
<dbReference type="GO" id="GO:0000902">
    <property type="term" value="P:cell morphogenesis"/>
    <property type="evidence" value="ECO:0007669"/>
    <property type="project" value="TreeGrafter"/>
</dbReference>
<dbReference type="GO" id="GO:0007043">
    <property type="term" value="P:cell-cell junction assembly"/>
    <property type="evidence" value="ECO:0007669"/>
    <property type="project" value="TreeGrafter"/>
</dbReference>
<dbReference type="GO" id="GO:0045296">
    <property type="term" value="F:cadherin binding"/>
    <property type="evidence" value="ECO:0007669"/>
    <property type="project" value="TreeGrafter"/>
</dbReference>
<dbReference type="GO" id="GO:0016342">
    <property type="term" value="C:catenin complex"/>
    <property type="evidence" value="ECO:0007669"/>
    <property type="project" value="TreeGrafter"/>
</dbReference>
<keyword evidence="4 6" id="KW-0472">Membrane</keyword>
<name>A0A8C4EVH0_DICLA</name>
<feature type="compositionally biased region" description="Low complexity" evidence="5">
    <location>
        <begin position="182"/>
        <end position="194"/>
    </location>
</feature>
<feature type="region of interest" description="Disordered" evidence="5">
    <location>
        <begin position="384"/>
        <end position="467"/>
    </location>
</feature>
<feature type="region of interest" description="Disordered" evidence="5">
    <location>
        <begin position="299"/>
        <end position="321"/>
    </location>
</feature>
<evidence type="ECO:0000256" key="1">
    <source>
        <dbReference type="ARBA" id="ARBA00004370"/>
    </source>
</evidence>
<dbReference type="GO" id="GO:0005912">
    <property type="term" value="C:adherens junction"/>
    <property type="evidence" value="ECO:0007669"/>
    <property type="project" value="TreeGrafter"/>
</dbReference>
<dbReference type="GO" id="GO:0008013">
    <property type="term" value="F:beta-catenin binding"/>
    <property type="evidence" value="ECO:0007669"/>
    <property type="project" value="TreeGrafter"/>
</dbReference>
<dbReference type="Ensembl" id="ENSDLAT00005024685.2">
    <property type="protein sequence ID" value="ENSDLAP00005023055.2"/>
    <property type="gene ID" value="ENSDLAG00005010607.2"/>
</dbReference>
<proteinExistence type="predicted"/>
<feature type="compositionally biased region" description="Acidic residues" evidence="5">
    <location>
        <begin position="407"/>
        <end position="426"/>
    </location>
</feature>
<keyword evidence="2" id="KW-0677">Repeat</keyword>
<evidence type="ECO:0000313" key="8">
    <source>
        <dbReference type="Proteomes" id="UP000694389"/>
    </source>
</evidence>
<comment type="subcellular location">
    <subcellularLocation>
        <location evidence="1">Membrane</location>
    </subcellularLocation>
</comment>
<evidence type="ECO:0000313" key="7">
    <source>
        <dbReference type="Ensembl" id="ENSDLAP00005023055.2"/>
    </source>
</evidence>
<sequence length="467" mass="50059">MLKPADVLETISLTVLAAQKKNSYQFASTPVTISVQVKSLHPPRFQRSQYEGVVTAVGEMAVDPKNKDEPLKILATDDDYVVTGGLNPYISYDIIGSSDFSIIDGYLFMTKDLPEETLSLQVVAKDMTNDDSVTAQLSVEVKSGVTTTGVPLSTTDSMNTTSIGESTTNSKTTDDTVSTINPSTPTDPSVSTTISNMSTEGIVSTTNPSLTSEGSVSTTHAHTVIIPSGGYGPTDMAVLGATLGVLLFICLVVIGVLIFNIRRGKADWRKIYETSMFRSSLGQGSGGQKEGIQYTNDAFQKDEDGDSTGSGGPEGGSVMAVGEPQKAAGNFTPFEAVMTSSVPLHALLNDNTSQAGSDKADSEKEVKPILTKERRMDEGYKSVWFKEDIDPDAKEEVVIIPDSRESDSEEEDEEQPSSSKEEDEDDNPQKKTQRVIFNDADMDSGLGVKMEDPEGDSDGDEMLTADL</sequence>
<dbReference type="GO" id="GO:0034332">
    <property type="term" value="P:adherens junction organization"/>
    <property type="evidence" value="ECO:0007669"/>
    <property type="project" value="TreeGrafter"/>
</dbReference>
<reference evidence="7" key="1">
    <citation type="submission" date="2025-08" db="UniProtKB">
        <authorList>
            <consortium name="Ensembl"/>
        </authorList>
    </citation>
    <scope>IDENTIFICATION</scope>
</reference>
<dbReference type="GO" id="GO:0044331">
    <property type="term" value="P:cell-cell adhesion mediated by cadherin"/>
    <property type="evidence" value="ECO:0007669"/>
    <property type="project" value="TreeGrafter"/>
</dbReference>
<evidence type="ECO:0000256" key="2">
    <source>
        <dbReference type="ARBA" id="ARBA00022737"/>
    </source>
</evidence>
<feature type="region of interest" description="Disordered" evidence="5">
    <location>
        <begin position="351"/>
        <end position="371"/>
    </location>
</feature>
<protein>
    <recommendedName>
        <fullName evidence="9">Cadherin domain-containing protein</fullName>
    </recommendedName>
</protein>
<dbReference type="PANTHER" id="PTHR24027:SF414">
    <property type="entry name" value="CADHERIN-RELATED FAMILY MEMBER 5 ISOFORM X1"/>
    <property type="match status" value="1"/>
</dbReference>
<keyword evidence="8" id="KW-1185">Reference proteome</keyword>
<feature type="compositionally biased region" description="Polar residues" evidence="5">
    <location>
        <begin position="150"/>
        <end position="181"/>
    </location>
</feature>
<feature type="compositionally biased region" description="Acidic residues" evidence="5">
    <location>
        <begin position="453"/>
        <end position="467"/>
    </location>
</feature>
<dbReference type="GO" id="GO:0016477">
    <property type="term" value="P:cell migration"/>
    <property type="evidence" value="ECO:0007669"/>
    <property type="project" value="TreeGrafter"/>
</dbReference>